<evidence type="ECO:0000313" key="3">
    <source>
        <dbReference type="Proteomes" id="UP000735302"/>
    </source>
</evidence>
<dbReference type="AlphaFoldDB" id="A0AAV4DJ92"/>
<gene>
    <name evidence="2" type="ORF">PoB_007078900</name>
</gene>
<sequence>MNRVHPITLSDYLQNLFKSVIVRFSQGRLGEDMVHFTNQVRRPALSVSARSSPQAPESPGPVVHSRSRGRRKLAGIARFAILPLQRISGLANSFPQRKRQGLLSVSSPPIYPVTSDGNIDTDLDNLNKHRHNRQRASGGDSLSKCDGSKRSPRSFRGNPWLLTLVSDDWKRCSDIQDTRRASYGWYLPGRSCRLATTGEDGDDT</sequence>
<comment type="caution">
    <text evidence="2">The sequence shown here is derived from an EMBL/GenBank/DDBJ whole genome shotgun (WGS) entry which is preliminary data.</text>
</comment>
<name>A0AAV4DJ92_9GAST</name>
<organism evidence="2 3">
    <name type="scientific">Plakobranchus ocellatus</name>
    <dbReference type="NCBI Taxonomy" id="259542"/>
    <lineage>
        <taxon>Eukaryota</taxon>
        <taxon>Metazoa</taxon>
        <taxon>Spiralia</taxon>
        <taxon>Lophotrochozoa</taxon>
        <taxon>Mollusca</taxon>
        <taxon>Gastropoda</taxon>
        <taxon>Heterobranchia</taxon>
        <taxon>Euthyneura</taxon>
        <taxon>Panpulmonata</taxon>
        <taxon>Sacoglossa</taxon>
        <taxon>Placobranchoidea</taxon>
        <taxon>Plakobranchidae</taxon>
        <taxon>Plakobranchus</taxon>
    </lineage>
</organism>
<proteinExistence type="predicted"/>
<protein>
    <submittedName>
        <fullName evidence="2">Uncharacterized protein</fullName>
    </submittedName>
</protein>
<reference evidence="2 3" key="1">
    <citation type="journal article" date="2021" name="Elife">
        <title>Chloroplast acquisition without the gene transfer in kleptoplastic sea slugs, Plakobranchus ocellatus.</title>
        <authorList>
            <person name="Maeda T."/>
            <person name="Takahashi S."/>
            <person name="Yoshida T."/>
            <person name="Shimamura S."/>
            <person name="Takaki Y."/>
            <person name="Nagai Y."/>
            <person name="Toyoda A."/>
            <person name="Suzuki Y."/>
            <person name="Arimoto A."/>
            <person name="Ishii H."/>
            <person name="Satoh N."/>
            <person name="Nishiyama T."/>
            <person name="Hasebe M."/>
            <person name="Maruyama T."/>
            <person name="Minagawa J."/>
            <person name="Obokata J."/>
            <person name="Shigenobu S."/>
        </authorList>
    </citation>
    <scope>NUCLEOTIDE SEQUENCE [LARGE SCALE GENOMIC DNA]</scope>
</reference>
<accession>A0AAV4DJ92</accession>
<dbReference type="Proteomes" id="UP000735302">
    <property type="component" value="Unassembled WGS sequence"/>
</dbReference>
<keyword evidence="3" id="KW-1185">Reference proteome</keyword>
<feature type="region of interest" description="Disordered" evidence="1">
    <location>
        <begin position="130"/>
        <end position="152"/>
    </location>
</feature>
<feature type="region of interest" description="Disordered" evidence="1">
    <location>
        <begin position="45"/>
        <end position="68"/>
    </location>
</feature>
<evidence type="ECO:0000256" key="1">
    <source>
        <dbReference type="SAM" id="MobiDB-lite"/>
    </source>
</evidence>
<dbReference type="EMBL" id="BLXT01007949">
    <property type="protein sequence ID" value="GFO44284.1"/>
    <property type="molecule type" value="Genomic_DNA"/>
</dbReference>
<evidence type="ECO:0000313" key="2">
    <source>
        <dbReference type="EMBL" id="GFO44284.1"/>
    </source>
</evidence>